<dbReference type="PANTHER" id="PTHR43157">
    <property type="entry name" value="PHOSPHATIDYLINOSITOL-GLYCAN BIOSYNTHESIS CLASS F PROTEIN-RELATED"/>
    <property type="match status" value="1"/>
</dbReference>
<dbReference type="HOGENOM" id="CLU_010194_44_2_10"/>
<dbReference type="Proteomes" id="UP000002011">
    <property type="component" value="Chromosome"/>
</dbReference>
<dbReference type="InterPro" id="IPR036291">
    <property type="entry name" value="NAD(P)-bd_dom_sf"/>
</dbReference>
<evidence type="ECO:0000256" key="1">
    <source>
        <dbReference type="ARBA" id="ARBA00023002"/>
    </source>
</evidence>
<proteinExistence type="predicted"/>
<organism evidence="2 3">
    <name type="scientific">Dyadobacter fermentans (strain ATCC 700827 / DSM 18053 / CIP 107007 / KCTC 52180 / NS114)</name>
    <dbReference type="NCBI Taxonomy" id="471854"/>
    <lineage>
        <taxon>Bacteria</taxon>
        <taxon>Pseudomonadati</taxon>
        <taxon>Bacteroidota</taxon>
        <taxon>Cytophagia</taxon>
        <taxon>Cytophagales</taxon>
        <taxon>Spirosomataceae</taxon>
        <taxon>Dyadobacter</taxon>
    </lineage>
</organism>
<dbReference type="InterPro" id="IPR002347">
    <property type="entry name" value="SDR_fam"/>
</dbReference>
<keyword evidence="3" id="KW-1185">Reference proteome</keyword>
<dbReference type="EMBL" id="CP001619">
    <property type="protein sequence ID" value="ACT92155.1"/>
    <property type="molecule type" value="Genomic_DNA"/>
</dbReference>
<gene>
    <name evidence="2" type="ordered locus">Dfer_0902</name>
</gene>
<dbReference type="OrthoDB" id="597510at2"/>
<evidence type="ECO:0000313" key="2">
    <source>
        <dbReference type="EMBL" id="ACT92155.1"/>
    </source>
</evidence>
<keyword evidence="1" id="KW-0560">Oxidoreductase</keyword>
<accession>C6W351</accession>
<dbReference type="eggNOG" id="COG1028">
    <property type="taxonomic scope" value="Bacteria"/>
</dbReference>
<reference evidence="2 3" key="1">
    <citation type="journal article" date="2009" name="Stand. Genomic Sci.">
        <title>Complete genome sequence of Dyadobacter fermentans type strain (NS114).</title>
        <authorList>
            <person name="Lang E."/>
            <person name="Lapidus A."/>
            <person name="Chertkov O."/>
            <person name="Brettin T."/>
            <person name="Detter J.C."/>
            <person name="Han C."/>
            <person name="Copeland A."/>
            <person name="Glavina Del Rio T."/>
            <person name="Nolan M."/>
            <person name="Chen F."/>
            <person name="Lucas S."/>
            <person name="Tice H."/>
            <person name="Cheng J.F."/>
            <person name="Land M."/>
            <person name="Hauser L."/>
            <person name="Chang Y.J."/>
            <person name="Jeffries C.D."/>
            <person name="Kopitz M."/>
            <person name="Bruce D."/>
            <person name="Goodwin L."/>
            <person name="Pitluck S."/>
            <person name="Ovchinnikova G."/>
            <person name="Pati A."/>
            <person name="Ivanova N."/>
            <person name="Mavrommatis K."/>
            <person name="Chen A."/>
            <person name="Palaniappan K."/>
            <person name="Chain P."/>
            <person name="Bristow J."/>
            <person name="Eisen J.A."/>
            <person name="Markowitz V."/>
            <person name="Hugenholtz P."/>
            <person name="Goker M."/>
            <person name="Rohde M."/>
            <person name="Kyrpides N.C."/>
            <person name="Klenk H.P."/>
        </authorList>
    </citation>
    <scope>NUCLEOTIDE SEQUENCE [LARGE SCALE GENOMIC DNA]</scope>
    <source>
        <strain evidence="3">ATCC 700827 / DSM 18053 / CIP 107007 / KCTC 52180 / NS114</strain>
    </source>
</reference>
<dbReference type="AlphaFoldDB" id="C6W351"/>
<dbReference type="RefSeq" id="WP_015810409.1">
    <property type="nucleotide sequence ID" value="NC_013037.1"/>
</dbReference>
<name>C6W351_DYAFD</name>
<sequence>MWTSNDIPDLTGKIAIVTGANTGIGYEVAKALHDKGASVTVAARDIEKSVSAIERITTETGKAGGLEIGLLNLASLDEVKRFADNFSETHRHLDILVNNAGVMIPPASKTDQGFELQFGVNFLGHFALTAHLFPLLQAAGNARVVILSSGAATLASGVDFGNLKIEKSYDPWREYAISKLADILFTYEMDRRMKASNSPILSVAAHPGVTRTDLQRHIDSEVLPGMFAQYEVVMEPWQGALPSLFAATDSSIRGGEFIGPDGPNEYAGYPALSKHSTPAMNDQDLARQLWDYAEMVTGTKFIF</sequence>
<dbReference type="PRINTS" id="PR00081">
    <property type="entry name" value="GDHRDH"/>
</dbReference>
<dbReference type="SUPFAM" id="SSF51735">
    <property type="entry name" value="NAD(P)-binding Rossmann-fold domains"/>
    <property type="match status" value="1"/>
</dbReference>
<dbReference type="GO" id="GO:0016491">
    <property type="term" value="F:oxidoreductase activity"/>
    <property type="evidence" value="ECO:0007669"/>
    <property type="project" value="UniProtKB-KW"/>
</dbReference>
<protein>
    <submittedName>
        <fullName evidence="2">Short-chain dehydrogenase/reductase SDR</fullName>
    </submittedName>
</protein>
<dbReference type="CDD" id="cd05327">
    <property type="entry name" value="retinol-DH_like_SDR_c_like"/>
    <property type="match status" value="1"/>
</dbReference>
<dbReference type="Gene3D" id="3.40.50.720">
    <property type="entry name" value="NAD(P)-binding Rossmann-like Domain"/>
    <property type="match status" value="1"/>
</dbReference>
<dbReference type="NCBIfam" id="NF004846">
    <property type="entry name" value="PRK06197.1"/>
    <property type="match status" value="1"/>
</dbReference>
<evidence type="ECO:0000313" key="3">
    <source>
        <dbReference type="Proteomes" id="UP000002011"/>
    </source>
</evidence>
<dbReference type="Pfam" id="PF00106">
    <property type="entry name" value="adh_short"/>
    <property type="match status" value="1"/>
</dbReference>
<dbReference type="KEGG" id="dfe:Dfer_0902"/>
<dbReference type="PANTHER" id="PTHR43157:SF31">
    <property type="entry name" value="PHOSPHATIDYLINOSITOL-GLYCAN BIOSYNTHESIS CLASS F PROTEIN"/>
    <property type="match status" value="1"/>
</dbReference>
<dbReference type="STRING" id="471854.Dfer_0902"/>